<keyword evidence="2" id="KW-1185">Reference proteome</keyword>
<dbReference type="AlphaFoldDB" id="A0A2W1NCP7"/>
<comment type="caution">
    <text evidence="1">The sequence shown here is derived from an EMBL/GenBank/DDBJ whole genome shotgun (WGS) entry which is preliminary data.</text>
</comment>
<organism evidence="1 2">
    <name type="scientific">Paenibacillus xerothermodurans</name>
    <dbReference type="NCBI Taxonomy" id="1977292"/>
    <lineage>
        <taxon>Bacteria</taxon>
        <taxon>Bacillati</taxon>
        <taxon>Bacillota</taxon>
        <taxon>Bacilli</taxon>
        <taxon>Bacillales</taxon>
        <taxon>Paenibacillaceae</taxon>
        <taxon>Paenibacillus</taxon>
    </lineage>
</organism>
<dbReference type="Proteomes" id="UP000214746">
    <property type="component" value="Unassembled WGS sequence"/>
</dbReference>
<name>A0A2W1NCP7_PAEXE</name>
<accession>A0A2W1NCP7</accession>
<dbReference type="EMBL" id="NHRJ02000001">
    <property type="protein sequence ID" value="PZE22267.1"/>
    <property type="molecule type" value="Genomic_DNA"/>
</dbReference>
<proteinExistence type="predicted"/>
<protein>
    <submittedName>
        <fullName evidence="1">Uncharacterized protein</fullName>
    </submittedName>
</protein>
<gene>
    <name evidence="1" type="ORF">CBW46_000245</name>
</gene>
<reference evidence="1" key="1">
    <citation type="submission" date="2018-06" db="EMBL/GenBank/DDBJ databases">
        <title>Paenibacillus xerothermodurans sp. nov. an extremely dry heat resistant spore forming bacterium isolated from the soil of Cape Canaveral, Florida.</title>
        <authorList>
            <person name="Seuylemezian A."/>
            <person name="Kaur N."/>
            <person name="Patil P."/>
            <person name="Patil P."/>
            <person name="Mayilraj S."/>
            <person name="Vaishampayan P."/>
        </authorList>
    </citation>
    <scope>NUCLEOTIDE SEQUENCE [LARGE SCALE GENOMIC DNA]</scope>
    <source>
        <strain evidence="1">ATCC 27380</strain>
    </source>
</reference>
<sequence>MHDNMQSYIQELITRNPGIFTDDDFKECQEAVTDITAMISNLEASMFKFRRKLTNAAEAEEPDKEKIIYLRGLVDGMGLAIRPLENHYGPVNQV</sequence>
<dbReference type="OrthoDB" id="2619807at2"/>
<evidence type="ECO:0000313" key="1">
    <source>
        <dbReference type="EMBL" id="PZE22267.1"/>
    </source>
</evidence>
<evidence type="ECO:0000313" key="2">
    <source>
        <dbReference type="Proteomes" id="UP000214746"/>
    </source>
</evidence>
<dbReference type="RefSeq" id="WP_089198038.1">
    <property type="nucleotide sequence ID" value="NZ_NHRJ02000001.1"/>
</dbReference>